<evidence type="ECO:0000313" key="4">
    <source>
        <dbReference type="Proteomes" id="UP000018958"/>
    </source>
</evidence>
<feature type="region of interest" description="Disordered" evidence="1">
    <location>
        <begin position="66"/>
        <end position="89"/>
    </location>
</feature>
<proteinExistence type="predicted"/>
<gene>
    <name evidence="3" type="ORF">F441_05969</name>
</gene>
<reference evidence="3 4" key="1">
    <citation type="submission" date="2013-11" db="EMBL/GenBank/DDBJ databases">
        <title>The Genome Sequence of Phytophthora parasitica CJ01A1.</title>
        <authorList>
            <consortium name="The Broad Institute Genomics Platform"/>
            <person name="Russ C."/>
            <person name="Tyler B."/>
            <person name="Panabieres F."/>
            <person name="Shan W."/>
            <person name="Tripathy S."/>
            <person name="Grunwald N."/>
            <person name="Machado M."/>
            <person name="Johnson C.S."/>
            <person name="Walker B."/>
            <person name="Young S.K."/>
            <person name="Zeng Q."/>
            <person name="Gargeya S."/>
            <person name="Fitzgerald M."/>
            <person name="Haas B."/>
            <person name="Abouelleil A."/>
            <person name="Allen A.W."/>
            <person name="Alvarado L."/>
            <person name="Arachchi H.M."/>
            <person name="Berlin A.M."/>
            <person name="Chapman S.B."/>
            <person name="Gainer-Dewar J."/>
            <person name="Goldberg J."/>
            <person name="Griggs A."/>
            <person name="Gujja S."/>
            <person name="Hansen M."/>
            <person name="Howarth C."/>
            <person name="Imamovic A."/>
            <person name="Ireland A."/>
            <person name="Larimer J."/>
            <person name="McCowan C."/>
            <person name="Murphy C."/>
            <person name="Pearson M."/>
            <person name="Poon T.W."/>
            <person name="Priest M."/>
            <person name="Roberts A."/>
            <person name="Saif S."/>
            <person name="Shea T."/>
            <person name="Sisk P."/>
            <person name="Sykes S."/>
            <person name="Wortman J."/>
            <person name="Nusbaum C."/>
            <person name="Birren B."/>
        </authorList>
    </citation>
    <scope>NUCLEOTIDE SEQUENCE [LARGE SCALE GENOMIC DNA]</scope>
    <source>
        <strain evidence="3 4">CJ01A1</strain>
    </source>
</reference>
<feature type="transmembrane region" description="Helical" evidence="2">
    <location>
        <begin position="15"/>
        <end position="33"/>
    </location>
</feature>
<evidence type="ECO:0000313" key="3">
    <source>
        <dbReference type="EMBL" id="ETP20283.1"/>
    </source>
</evidence>
<keyword evidence="2" id="KW-1133">Transmembrane helix</keyword>
<feature type="compositionally biased region" description="Basic and acidic residues" evidence="1">
    <location>
        <begin position="74"/>
        <end position="89"/>
    </location>
</feature>
<name>W2XD22_PHYNI</name>
<keyword evidence="2" id="KW-0812">Transmembrane</keyword>
<dbReference type="Proteomes" id="UP000018958">
    <property type="component" value="Unassembled WGS sequence"/>
</dbReference>
<evidence type="ECO:0000256" key="2">
    <source>
        <dbReference type="SAM" id="Phobius"/>
    </source>
</evidence>
<protein>
    <submittedName>
        <fullName evidence="3">Uncharacterized protein</fullName>
    </submittedName>
</protein>
<sequence length="89" mass="10200">MWLPHLAKKTVYKGFMYLMPSSYSLSALYIIFVKDDGVTTEMTVGQYIKKHYKLRPNDNAASIDAQVNEGSESESSRLEEVYEESHCEV</sequence>
<accession>W2XD22</accession>
<evidence type="ECO:0000256" key="1">
    <source>
        <dbReference type="SAM" id="MobiDB-lite"/>
    </source>
</evidence>
<dbReference type="AlphaFoldDB" id="W2XD22"/>
<organism evidence="3 4">
    <name type="scientific">Phytophthora nicotianae CJ01A1</name>
    <dbReference type="NCBI Taxonomy" id="1317063"/>
    <lineage>
        <taxon>Eukaryota</taxon>
        <taxon>Sar</taxon>
        <taxon>Stramenopiles</taxon>
        <taxon>Oomycota</taxon>
        <taxon>Peronosporomycetes</taxon>
        <taxon>Peronosporales</taxon>
        <taxon>Peronosporaceae</taxon>
        <taxon>Phytophthora</taxon>
    </lineage>
</organism>
<keyword evidence="2" id="KW-0472">Membrane</keyword>
<comment type="caution">
    <text evidence="3">The sequence shown here is derived from an EMBL/GenBank/DDBJ whole genome shotgun (WGS) entry which is preliminary data.</text>
</comment>
<dbReference type="EMBL" id="ANIX01001245">
    <property type="protein sequence ID" value="ETP20283.1"/>
    <property type="molecule type" value="Genomic_DNA"/>
</dbReference>